<keyword evidence="13" id="KW-1185">Reference proteome</keyword>
<feature type="domain" description="MTC6 partial TIM-barrel" evidence="11">
    <location>
        <begin position="17"/>
        <end position="386"/>
    </location>
</feature>
<evidence type="ECO:0000256" key="4">
    <source>
        <dbReference type="ARBA" id="ARBA00022989"/>
    </source>
</evidence>
<dbReference type="PANTHER" id="PTHR35518:SF2">
    <property type="entry name" value="MAINTENANCE OF TELOMERE CAPPING PROTEIN 6"/>
    <property type="match status" value="1"/>
</dbReference>
<evidence type="ECO:0000256" key="7">
    <source>
        <dbReference type="ARBA" id="ARBA00037703"/>
    </source>
</evidence>
<evidence type="ECO:0000256" key="10">
    <source>
        <dbReference type="SAM" id="Phobius"/>
    </source>
</evidence>
<keyword evidence="6" id="KW-0325">Glycoprotein</keyword>
<sequence>MSLKFDPDPDLIDPTWESALLSERDVAGQIPVNFVSSSGVAVKAACFDTVFDRRTAGKCLSNLIAVGFRRLVVDLYWSPERRVWSFCPVRLPSNAHIVVVSTTPAAGPTATATADASAPTVTAVRGDSNSMLYHLGPYLCSNDIDISALIDVFLDYFKDTASQINVYTRYITLNLHVGASASAPDQPASTMSGRDLPTSMEHISTLLDARLVQFLYTPHQLAADRTNLNESWYQVDDGYKPIAEYFTTHTNSEGVQSTPDGWPCIKYIQLAKEKRLLLEYGSVASQLGGHSLTDKNEDIFPPNYMSAPVNVSYGKGGHPSHCFYDPDAEHVSQVNASWAISSSIPGSAGANNSEGLGLLSDTVHNLTACGVTPLLNSTLFHSTANSAAGIYKNISLSTSWAWAIGQPAGSTVADDIDEPKNDRCAVMDMSLNGRWRVANCTDVRHAACRVGSHPFTWALSPTAYDYQGAYSDACQGDTSLGVPRTGLENTYLHRFLQNQSTELLDPSSDDPAMREVWIDFNSRDIASCWVSGGPEAECPYASDPQQLERRTVLVAAVAGIVICVIAALTLFVKCNANRRNSRRRNRIMQGWEYEGVPS</sequence>
<proteinExistence type="inferred from homology"/>
<feature type="transmembrane region" description="Helical" evidence="10">
    <location>
        <begin position="552"/>
        <end position="576"/>
    </location>
</feature>
<evidence type="ECO:0000313" key="13">
    <source>
        <dbReference type="Proteomes" id="UP000234254"/>
    </source>
</evidence>
<dbReference type="InterPro" id="IPR051008">
    <property type="entry name" value="Telomere_Capping_Maintenance"/>
</dbReference>
<dbReference type="PANTHER" id="PTHR35518">
    <property type="entry name" value="MAINTENANCE OF TELOMOERE CAPPING"/>
    <property type="match status" value="1"/>
</dbReference>
<evidence type="ECO:0000256" key="5">
    <source>
        <dbReference type="ARBA" id="ARBA00023136"/>
    </source>
</evidence>
<comment type="function">
    <text evidence="7">May be involved in telomere capping.</text>
</comment>
<dbReference type="RefSeq" id="XP_024690275.1">
    <property type="nucleotide sequence ID" value="XM_024841490.1"/>
</dbReference>
<comment type="similarity">
    <text evidence="8">Belongs to the MTC6 family.</text>
</comment>
<keyword evidence="3" id="KW-0732">Signal</keyword>
<evidence type="ECO:0000256" key="3">
    <source>
        <dbReference type="ARBA" id="ARBA00022729"/>
    </source>
</evidence>
<evidence type="ECO:0000256" key="9">
    <source>
        <dbReference type="ARBA" id="ARBA00039865"/>
    </source>
</evidence>
<name>A0A2I1CVN2_ASPC2</name>
<keyword evidence="5 10" id="KW-0472">Membrane</keyword>
<evidence type="ECO:0000256" key="8">
    <source>
        <dbReference type="ARBA" id="ARBA00038159"/>
    </source>
</evidence>
<dbReference type="EMBL" id="MSFM01000011">
    <property type="protein sequence ID" value="PKY01681.1"/>
    <property type="molecule type" value="Genomic_DNA"/>
</dbReference>
<keyword evidence="4 10" id="KW-1133">Transmembrane helix</keyword>
<gene>
    <name evidence="12" type="ORF">P168DRAFT_329619</name>
</gene>
<evidence type="ECO:0000313" key="12">
    <source>
        <dbReference type="EMBL" id="PKY01681.1"/>
    </source>
</evidence>
<accession>A0A2I1CVN2</accession>
<evidence type="ECO:0000256" key="6">
    <source>
        <dbReference type="ARBA" id="ARBA00023180"/>
    </source>
</evidence>
<dbReference type="AlphaFoldDB" id="A0A2I1CVN2"/>
<dbReference type="GeneID" id="36549014"/>
<dbReference type="InterPro" id="IPR016187">
    <property type="entry name" value="CTDL_fold"/>
</dbReference>
<keyword evidence="2 10" id="KW-0812">Transmembrane</keyword>
<comment type="subcellular location">
    <subcellularLocation>
        <location evidence="1">Membrane</location>
        <topology evidence="1">Single-pass type I membrane protein</topology>
    </subcellularLocation>
</comment>
<dbReference type="SUPFAM" id="SSF56436">
    <property type="entry name" value="C-type lectin-like"/>
    <property type="match status" value="1"/>
</dbReference>
<organism evidence="12 13">
    <name type="scientific">Aspergillus campestris (strain IBT 28561)</name>
    <dbReference type="NCBI Taxonomy" id="1392248"/>
    <lineage>
        <taxon>Eukaryota</taxon>
        <taxon>Fungi</taxon>
        <taxon>Dikarya</taxon>
        <taxon>Ascomycota</taxon>
        <taxon>Pezizomycotina</taxon>
        <taxon>Eurotiomycetes</taxon>
        <taxon>Eurotiomycetidae</taxon>
        <taxon>Eurotiales</taxon>
        <taxon>Aspergillaceae</taxon>
        <taxon>Aspergillus</taxon>
        <taxon>Aspergillus subgen. Circumdati</taxon>
    </lineage>
</organism>
<reference evidence="12" key="1">
    <citation type="submission" date="2016-12" db="EMBL/GenBank/DDBJ databases">
        <title>The genomes of Aspergillus section Nigri reveals drivers in fungal speciation.</title>
        <authorList>
            <consortium name="DOE Joint Genome Institute"/>
            <person name="Vesth T.C."/>
            <person name="Nybo J."/>
            <person name="Theobald S."/>
            <person name="Brandl J."/>
            <person name="Frisvad J.C."/>
            <person name="Nielsen K.F."/>
            <person name="Lyhne E.K."/>
            <person name="Kogle M.E."/>
            <person name="Kuo A."/>
            <person name="Riley R."/>
            <person name="Clum A."/>
            <person name="Nolan M."/>
            <person name="Lipzen A."/>
            <person name="Salamov A."/>
            <person name="Henrissat B."/>
            <person name="Wiebenga A."/>
            <person name="De vries R.P."/>
            <person name="Grigoriev I.V."/>
            <person name="Mortensen U.H."/>
            <person name="Andersen M.R."/>
            <person name="Baker S.E."/>
        </authorList>
    </citation>
    <scope>NUCLEOTIDE SEQUENCE</scope>
    <source>
        <strain evidence="12">IBT 28561</strain>
    </source>
</reference>
<dbReference type="GO" id="GO:0016020">
    <property type="term" value="C:membrane"/>
    <property type="evidence" value="ECO:0007669"/>
    <property type="project" value="UniProtKB-SubCell"/>
</dbReference>
<dbReference type="Pfam" id="PF25506">
    <property type="entry name" value="TIM-barrel_MTC6"/>
    <property type="match status" value="1"/>
</dbReference>
<evidence type="ECO:0000256" key="2">
    <source>
        <dbReference type="ARBA" id="ARBA00022692"/>
    </source>
</evidence>
<dbReference type="VEuPathDB" id="FungiDB:P168DRAFT_329619"/>
<comment type="caution">
    <text evidence="12">The sequence shown here is derived from an EMBL/GenBank/DDBJ whole genome shotgun (WGS) entry which is preliminary data.</text>
</comment>
<evidence type="ECO:0000259" key="11">
    <source>
        <dbReference type="Pfam" id="PF25506"/>
    </source>
</evidence>
<evidence type="ECO:0000256" key="1">
    <source>
        <dbReference type="ARBA" id="ARBA00004479"/>
    </source>
</evidence>
<dbReference type="Proteomes" id="UP000234254">
    <property type="component" value="Unassembled WGS sequence"/>
</dbReference>
<dbReference type="OrthoDB" id="5573651at2759"/>
<dbReference type="InterPro" id="IPR057530">
    <property type="entry name" value="TIM-barrel_MTC6"/>
</dbReference>
<protein>
    <recommendedName>
        <fullName evidence="9">Maintenance of telomere capping protein 6</fullName>
    </recommendedName>
</protein>